<proteinExistence type="predicted"/>
<sequence>MKQMPDTSTVVHSFCVWHSFDLGGTKEN</sequence>
<gene>
    <name evidence="1" type="ORF">RTO_06670</name>
</gene>
<reference evidence="1 2" key="1">
    <citation type="submission" date="2010-03" db="EMBL/GenBank/DDBJ databases">
        <title>The genome sequence of Ruminococcus torques L2-14.</title>
        <authorList>
            <consortium name="metaHIT consortium -- http://www.metahit.eu/"/>
            <person name="Pajon A."/>
            <person name="Turner K."/>
            <person name="Parkhill J."/>
            <person name="Duncan S."/>
            <person name="Flint H."/>
        </authorList>
    </citation>
    <scope>NUCLEOTIDE SEQUENCE [LARGE SCALE GENOMIC DNA]</scope>
    <source>
        <strain evidence="1 2">L2-14</strain>
    </source>
</reference>
<dbReference type="KEGG" id="rto:RTO_06670"/>
<dbReference type="EMBL" id="FP929055">
    <property type="protein sequence ID" value="CBL25399.1"/>
    <property type="molecule type" value="Genomic_DNA"/>
</dbReference>
<accession>D4M2D7</accession>
<name>D4M2D7_9FIRM</name>
<evidence type="ECO:0000313" key="1">
    <source>
        <dbReference type="EMBL" id="CBL25399.1"/>
    </source>
</evidence>
<reference evidence="1 2" key="2">
    <citation type="submission" date="2010-03" db="EMBL/GenBank/DDBJ databases">
        <authorList>
            <person name="Pajon A."/>
        </authorList>
    </citation>
    <scope>NUCLEOTIDE SEQUENCE [LARGE SCALE GENOMIC DNA]</scope>
    <source>
        <strain evidence="1 2">L2-14</strain>
    </source>
</reference>
<protein>
    <submittedName>
        <fullName evidence="1">Uncharacterized protein</fullName>
    </submittedName>
</protein>
<organism evidence="1 2">
    <name type="scientific">[Ruminococcus] torques L2-14</name>
    <dbReference type="NCBI Taxonomy" id="657313"/>
    <lineage>
        <taxon>Bacteria</taxon>
        <taxon>Bacillati</taxon>
        <taxon>Bacillota</taxon>
        <taxon>Clostridia</taxon>
        <taxon>Lachnospirales</taxon>
        <taxon>Lachnospiraceae</taxon>
        <taxon>Mediterraneibacter</taxon>
    </lineage>
</organism>
<evidence type="ECO:0000313" key="2">
    <source>
        <dbReference type="Proteomes" id="UP000008956"/>
    </source>
</evidence>
<dbReference type="Proteomes" id="UP000008956">
    <property type="component" value="Chromosome"/>
</dbReference>
<dbReference type="HOGENOM" id="CLU_3412883_0_0_9"/>
<dbReference type="AlphaFoldDB" id="D4M2D7"/>